<comment type="caution">
    <text evidence="1">The sequence shown here is derived from an EMBL/GenBank/DDBJ whole genome shotgun (WGS) entry which is preliminary data.</text>
</comment>
<evidence type="ECO:0000313" key="2">
    <source>
        <dbReference type="Proteomes" id="UP000724874"/>
    </source>
</evidence>
<evidence type="ECO:0000313" key="1">
    <source>
        <dbReference type="EMBL" id="KAF8882737.1"/>
    </source>
</evidence>
<gene>
    <name evidence="1" type="ORF">CPB84DRAFT_1790616</name>
</gene>
<dbReference type="OrthoDB" id="432970at2759"/>
<name>A0A9P5NCW8_GYMJU</name>
<sequence>MAPALSCSVCKKFTSDTVSIQKCARCHSRFYCAADWPNHKPSCGNSMVWYDRYRKCKDGSRHEGKLELITWSNKKEGTGWGHCFEEESDDLRRKFEEEYGGDESKFYKYWPQGFRWTCCGTDAGMKWGCDHHGTGSKPCTCDFCRMGKPLPDSIFNDKNASRHGLKLPRGPDRRSFHAGLATMAASSRTMMGLEM</sequence>
<protein>
    <submittedName>
        <fullName evidence="1">Uncharacterized protein</fullName>
    </submittedName>
</protein>
<dbReference type="Proteomes" id="UP000724874">
    <property type="component" value="Unassembled WGS sequence"/>
</dbReference>
<proteinExistence type="predicted"/>
<accession>A0A9P5NCW8</accession>
<dbReference type="AlphaFoldDB" id="A0A9P5NCW8"/>
<keyword evidence="2" id="KW-1185">Reference proteome</keyword>
<organism evidence="1 2">
    <name type="scientific">Gymnopilus junonius</name>
    <name type="common">Spectacular rustgill mushroom</name>
    <name type="synonym">Gymnopilus spectabilis subsp. junonius</name>
    <dbReference type="NCBI Taxonomy" id="109634"/>
    <lineage>
        <taxon>Eukaryota</taxon>
        <taxon>Fungi</taxon>
        <taxon>Dikarya</taxon>
        <taxon>Basidiomycota</taxon>
        <taxon>Agaricomycotina</taxon>
        <taxon>Agaricomycetes</taxon>
        <taxon>Agaricomycetidae</taxon>
        <taxon>Agaricales</taxon>
        <taxon>Agaricineae</taxon>
        <taxon>Hymenogastraceae</taxon>
        <taxon>Gymnopilus</taxon>
    </lineage>
</organism>
<reference evidence="1" key="1">
    <citation type="submission" date="2020-11" db="EMBL/GenBank/DDBJ databases">
        <authorList>
            <consortium name="DOE Joint Genome Institute"/>
            <person name="Ahrendt S."/>
            <person name="Riley R."/>
            <person name="Andreopoulos W."/>
            <person name="LaButti K."/>
            <person name="Pangilinan J."/>
            <person name="Ruiz-duenas F.J."/>
            <person name="Barrasa J.M."/>
            <person name="Sanchez-Garcia M."/>
            <person name="Camarero S."/>
            <person name="Miyauchi S."/>
            <person name="Serrano A."/>
            <person name="Linde D."/>
            <person name="Babiker R."/>
            <person name="Drula E."/>
            <person name="Ayuso-Fernandez I."/>
            <person name="Pacheco R."/>
            <person name="Padilla G."/>
            <person name="Ferreira P."/>
            <person name="Barriuso J."/>
            <person name="Kellner H."/>
            <person name="Castanera R."/>
            <person name="Alfaro M."/>
            <person name="Ramirez L."/>
            <person name="Pisabarro A.G."/>
            <person name="Kuo A."/>
            <person name="Tritt A."/>
            <person name="Lipzen A."/>
            <person name="He G."/>
            <person name="Yan M."/>
            <person name="Ng V."/>
            <person name="Cullen D."/>
            <person name="Martin F."/>
            <person name="Rosso M.-N."/>
            <person name="Henrissat B."/>
            <person name="Hibbett D."/>
            <person name="Martinez A.T."/>
            <person name="Grigoriev I.V."/>
        </authorList>
    </citation>
    <scope>NUCLEOTIDE SEQUENCE</scope>
    <source>
        <strain evidence="1">AH 44721</strain>
    </source>
</reference>
<dbReference type="EMBL" id="JADNYJ010000120">
    <property type="protein sequence ID" value="KAF8882737.1"/>
    <property type="molecule type" value="Genomic_DNA"/>
</dbReference>